<reference evidence="3" key="1">
    <citation type="submission" date="2016-11" db="UniProtKB">
        <authorList>
            <consortium name="WormBaseParasite"/>
        </authorList>
    </citation>
    <scope>IDENTIFICATION</scope>
</reference>
<evidence type="ECO:0000313" key="2">
    <source>
        <dbReference type="Proteomes" id="UP000095283"/>
    </source>
</evidence>
<keyword evidence="2" id="KW-1185">Reference proteome</keyword>
<dbReference type="Proteomes" id="UP000095283">
    <property type="component" value="Unplaced"/>
</dbReference>
<organism evidence="2 3">
    <name type="scientific">Heterorhabditis bacteriophora</name>
    <name type="common">Entomopathogenic nematode worm</name>
    <dbReference type="NCBI Taxonomy" id="37862"/>
    <lineage>
        <taxon>Eukaryota</taxon>
        <taxon>Metazoa</taxon>
        <taxon>Ecdysozoa</taxon>
        <taxon>Nematoda</taxon>
        <taxon>Chromadorea</taxon>
        <taxon>Rhabditida</taxon>
        <taxon>Rhabditina</taxon>
        <taxon>Rhabditomorpha</taxon>
        <taxon>Strongyloidea</taxon>
        <taxon>Heterorhabditidae</taxon>
        <taxon>Heterorhabditis</taxon>
    </lineage>
</organism>
<sequence length="165" mass="18991">MNFQEDSEALYRTLLTVVDVYRTDQATRFVGMTSDDEDKANDLVIKYLQVHSLISSAIVPYVILCISSHSVMSEGVLQIPELALRFYRLILYLVEFSPEAMASMSTDLIRSLSSCLKVNMLEILLIAYYFNIFRIIVFNSFISRIAFRQRMEKFLNSIQGLLSYA</sequence>
<dbReference type="WBParaSite" id="Hba_01891">
    <property type="protein sequence ID" value="Hba_01891"/>
    <property type="gene ID" value="Hba_01891"/>
</dbReference>
<name>A0A1I7WB42_HETBA</name>
<dbReference type="AlphaFoldDB" id="A0A1I7WB42"/>
<proteinExistence type="predicted"/>
<accession>A0A1I7WB42</accession>
<feature type="transmembrane region" description="Helical" evidence="1">
    <location>
        <begin position="126"/>
        <end position="147"/>
    </location>
</feature>
<keyword evidence="1" id="KW-0812">Transmembrane</keyword>
<evidence type="ECO:0000256" key="1">
    <source>
        <dbReference type="SAM" id="Phobius"/>
    </source>
</evidence>
<protein>
    <submittedName>
        <fullName evidence="3">Uncharacterized protein</fullName>
    </submittedName>
</protein>
<evidence type="ECO:0000313" key="3">
    <source>
        <dbReference type="WBParaSite" id="Hba_01891"/>
    </source>
</evidence>
<keyword evidence="1" id="KW-0472">Membrane</keyword>
<keyword evidence="1" id="KW-1133">Transmembrane helix</keyword>